<dbReference type="Gene3D" id="3.40.50.150">
    <property type="entry name" value="Vaccinia Virus protein VP39"/>
    <property type="match status" value="1"/>
</dbReference>
<dbReference type="AlphaFoldDB" id="A0A512TJS0"/>
<accession>A0A512TJS0</accession>
<comment type="caution">
    <text evidence="2">The sequence shown here is derived from an EMBL/GenBank/DDBJ whole genome shotgun (WGS) entry which is preliminary data.</text>
</comment>
<dbReference type="CDD" id="cd02440">
    <property type="entry name" value="AdoMet_MTases"/>
    <property type="match status" value="1"/>
</dbReference>
<dbReference type="SUPFAM" id="SSF53335">
    <property type="entry name" value="S-adenosyl-L-methionine-dependent methyltransferases"/>
    <property type="match status" value="1"/>
</dbReference>
<dbReference type="Proteomes" id="UP000321089">
    <property type="component" value="Unassembled WGS sequence"/>
</dbReference>
<evidence type="ECO:0000259" key="1">
    <source>
        <dbReference type="Pfam" id="PF08241"/>
    </source>
</evidence>
<evidence type="ECO:0000313" key="2">
    <source>
        <dbReference type="EMBL" id="GEQ20403.1"/>
    </source>
</evidence>
<dbReference type="Pfam" id="PF08241">
    <property type="entry name" value="Methyltransf_11"/>
    <property type="match status" value="1"/>
</dbReference>
<organism evidence="2 3">
    <name type="scientific">Clostridium butyricum</name>
    <dbReference type="NCBI Taxonomy" id="1492"/>
    <lineage>
        <taxon>Bacteria</taxon>
        <taxon>Bacillati</taxon>
        <taxon>Bacillota</taxon>
        <taxon>Clostridia</taxon>
        <taxon>Eubacteriales</taxon>
        <taxon>Clostridiaceae</taxon>
        <taxon>Clostridium</taxon>
    </lineage>
</organism>
<dbReference type="GO" id="GO:0008757">
    <property type="term" value="F:S-adenosylmethionine-dependent methyltransferase activity"/>
    <property type="evidence" value="ECO:0007669"/>
    <property type="project" value="InterPro"/>
</dbReference>
<evidence type="ECO:0000313" key="3">
    <source>
        <dbReference type="Proteomes" id="UP000321089"/>
    </source>
</evidence>
<proteinExistence type="predicted"/>
<keyword evidence="2" id="KW-0808">Transferase</keyword>
<dbReference type="GO" id="GO:0032259">
    <property type="term" value="P:methylation"/>
    <property type="evidence" value="ECO:0007669"/>
    <property type="project" value="UniProtKB-KW"/>
</dbReference>
<name>A0A512TJS0_CLOBU</name>
<reference evidence="2 3" key="1">
    <citation type="submission" date="2019-07" db="EMBL/GenBank/DDBJ databases">
        <title>Whole genome shotgun sequence of Clostridium butyricum NBRC 3858.</title>
        <authorList>
            <person name="Hosoyama A."/>
            <person name="Uohara A."/>
            <person name="Ohji S."/>
            <person name="Ichikawa N."/>
        </authorList>
    </citation>
    <scope>NUCLEOTIDE SEQUENCE [LARGE SCALE GENOMIC DNA]</scope>
    <source>
        <strain evidence="2 3">NBRC 3858</strain>
    </source>
</reference>
<dbReference type="EMBL" id="BKBC01000008">
    <property type="protein sequence ID" value="GEQ20403.1"/>
    <property type="molecule type" value="Genomic_DNA"/>
</dbReference>
<keyword evidence="2" id="KW-0489">Methyltransferase</keyword>
<gene>
    <name evidence="2" type="ORF">CBU02nite_09090</name>
</gene>
<sequence length="269" mass="30853">MIIIRIDKEDKDMTMELEKYYNKFCEDKRLTRRHGQVEYITSMKYIHEYLKDNKDAKILDVGAGTGRYSVELANEGYDVTAIELVKHNLGVLKSKGSTVKAMQGTALDLSRFSDNTFDMTLVFGPMYHLYKVEDKVKALKEAKRVTKVGGIILVAYCMNEYSVITYGFKENNIKESVKNGKLSKDFHVISEPEDLYDYVRIEDINKINDEAGISRIKIVSADGPANYMRPILNSMDEDTFKLFMDYHFSTCERSDLLGASAHTLDILRK</sequence>
<feature type="domain" description="Methyltransferase type 11" evidence="1">
    <location>
        <begin position="59"/>
        <end position="153"/>
    </location>
</feature>
<dbReference type="InterPro" id="IPR029063">
    <property type="entry name" value="SAM-dependent_MTases_sf"/>
</dbReference>
<protein>
    <submittedName>
        <fullName evidence="2">SAM-dependent methyltransferase</fullName>
    </submittedName>
</protein>
<dbReference type="InterPro" id="IPR013216">
    <property type="entry name" value="Methyltransf_11"/>
</dbReference>